<accession>A0A0E9X6S0</accession>
<protein>
    <submittedName>
        <fullName evidence="1">Uncharacterized protein</fullName>
    </submittedName>
</protein>
<dbReference type="EMBL" id="GBXM01011012">
    <property type="protein sequence ID" value="JAH97565.1"/>
    <property type="molecule type" value="Transcribed_RNA"/>
</dbReference>
<reference evidence="1" key="1">
    <citation type="submission" date="2014-11" db="EMBL/GenBank/DDBJ databases">
        <authorList>
            <person name="Amaro Gonzalez C."/>
        </authorList>
    </citation>
    <scope>NUCLEOTIDE SEQUENCE</scope>
</reference>
<proteinExistence type="predicted"/>
<organism evidence="1">
    <name type="scientific">Anguilla anguilla</name>
    <name type="common">European freshwater eel</name>
    <name type="synonym">Muraena anguilla</name>
    <dbReference type="NCBI Taxonomy" id="7936"/>
    <lineage>
        <taxon>Eukaryota</taxon>
        <taxon>Metazoa</taxon>
        <taxon>Chordata</taxon>
        <taxon>Craniata</taxon>
        <taxon>Vertebrata</taxon>
        <taxon>Euteleostomi</taxon>
        <taxon>Actinopterygii</taxon>
        <taxon>Neopterygii</taxon>
        <taxon>Teleostei</taxon>
        <taxon>Anguilliformes</taxon>
        <taxon>Anguillidae</taxon>
        <taxon>Anguilla</taxon>
    </lineage>
</organism>
<sequence>MNSSAHLCIIQEYLPKPKLTFHTAKKQKNKNTLFNILKFSRQPEYPKLDLSQASYIIRLGMFCLCKTTCPVSYL</sequence>
<name>A0A0E9X6S0_ANGAN</name>
<evidence type="ECO:0000313" key="1">
    <source>
        <dbReference type="EMBL" id="JAH97565.1"/>
    </source>
</evidence>
<reference evidence="1" key="2">
    <citation type="journal article" date="2015" name="Fish Shellfish Immunol.">
        <title>Early steps in the European eel (Anguilla anguilla)-Vibrio vulnificus interaction in the gills: Role of the RtxA13 toxin.</title>
        <authorList>
            <person name="Callol A."/>
            <person name="Pajuelo D."/>
            <person name="Ebbesson L."/>
            <person name="Teles M."/>
            <person name="MacKenzie S."/>
            <person name="Amaro C."/>
        </authorList>
    </citation>
    <scope>NUCLEOTIDE SEQUENCE</scope>
</reference>
<dbReference type="AlphaFoldDB" id="A0A0E9X6S0"/>